<keyword evidence="2" id="KW-0472">Membrane</keyword>
<evidence type="ECO:0000256" key="1">
    <source>
        <dbReference type="SAM" id="MobiDB-lite"/>
    </source>
</evidence>
<proteinExistence type="predicted"/>
<name>A0ABN2YCZ2_9ACTN</name>
<evidence type="ECO:0000313" key="4">
    <source>
        <dbReference type="Proteomes" id="UP001500575"/>
    </source>
</evidence>
<feature type="region of interest" description="Disordered" evidence="1">
    <location>
        <begin position="46"/>
        <end position="78"/>
    </location>
</feature>
<accession>A0ABN2YCZ2</accession>
<organism evidence="3 4">
    <name type="scientific">Nocardioides bigeumensis</name>
    <dbReference type="NCBI Taxonomy" id="433657"/>
    <lineage>
        <taxon>Bacteria</taxon>
        <taxon>Bacillati</taxon>
        <taxon>Actinomycetota</taxon>
        <taxon>Actinomycetes</taxon>
        <taxon>Propionibacteriales</taxon>
        <taxon>Nocardioidaceae</taxon>
        <taxon>Nocardioides</taxon>
    </lineage>
</organism>
<keyword evidence="2" id="KW-1133">Transmembrane helix</keyword>
<dbReference type="Proteomes" id="UP001500575">
    <property type="component" value="Unassembled WGS sequence"/>
</dbReference>
<sequence>MEILLWLAPAGVVTVLAMLWVSWLGRERREVDRDVAVARLGQALAREHPGRRRPAPVRERDRSTGIQVRRTRREDSAA</sequence>
<keyword evidence="4" id="KW-1185">Reference proteome</keyword>
<protein>
    <submittedName>
        <fullName evidence="3">Uncharacterized protein</fullName>
    </submittedName>
</protein>
<gene>
    <name evidence="3" type="ORF">GCM10009843_22540</name>
</gene>
<evidence type="ECO:0000313" key="3">
    <source>
        <dbReference type="EMBL" id="GAA2125143.1"/>
    </source>
</evidence>
<feature type="transmembrane region" description="Helical" evidence="2">
    <location>
        <begin position="6"/>
        <end position="24"/>
    </location>
</feature>
<evidence type="ECO:0000256" key="2">
    <source>
        <dbReference type="SAM" id="Phobius"/>
    </source>
</evidence>
<reference evidence="3 4" key="1">
    <citation type="journal article" date="2019" name="Int. J. Syst. Evol. Microbiol.">
        <title>The Global Catalogue of Microorganisms (GCM) 10K type strain sequencing project: providing services to taxonomists for standard genome sequencing and annotation.</title>
        <authorList>
            <consortium name="The Broad Institute Genomics Platform"/>
            <consortium name="The Broad Institute Genome Sequencing Center for Infectious Disease"/>
            <person name="Wu L."/>
            <person name="Ma J."/>
        </authorList>
    </citation>
    <scope>NUCLEOTIDE SEQUENCE [LARGE SCALE GENOMIC DNA]</scope>
    <source>
        <strain evidence="3 4">JCM 16021</strain>
    </source>
</reference>
<dbReference type="EMBL" id="BAAAQQ010000011">
    <property type="protein sequence ID" value="GAA2125143.1"/>
    <property type="molecule type" value="Genomic_DNA"/>
</dbReference>
<dbReference type="RefSeq" id="WP_344303818.1">
    <property type="nucleotide sequence ID" value="NZ_BAAAQQ010000011.1"/>
</dbReference>
<keyword evidence="2" id="KW-0812">Transmembrane</keyword>
<comment type="caution">
    <text evidence="3">The sequence shown here is derived from an EMBL/GenBank/DDBJ whole genome shotgun (WGS) entry which is preliminary data.</text>
</comment>